<feature type="non-terminal residue" evidence="1">
    <location>
        <position position="1"/>
    </location>
</feature>
<evidence type="ECO:0000313" key="1">
    <source>
        <dbReference type="EMBL" id="KKL78193.1"/>
    </source>
</evidence>
<dbReference type="EMBL" id="LAZR01023534">
    <property type="protein sequence ID" value="KKL78193.1"/>
    <property type="molecule type" value="Genomic_DNA"/>
</dbReference>
<accession>A0A0F9EVK9</accession>
<gene>
    <name evidence="1" type="ORF">LCGC14_2027210</name>
</gene>
<protein>
    <submittedName>
        <fullName evidence="1">Uncharacterized protein</fullName>
    </submittedName>
</protein>
<sequence>ADALALTGEMALSNPVASHEARHT</sequence>
<organism evidence="1">
    <name type="scientific">marine sediment metagenome</name>
    <dbReference type="NCBI Taxonomy" id="412755"/>
    <lineage>
        <taxon>unclassified sequences</taxon>
        <taxon>metagenomes</taxon>
        <taxon>ecological metagenomes</taxon>
    </lineage>
</organism>
<dbReference type="AlphaFoldDB" id="A0A0F9EVK9"/>
<proteinExistence type="predicted"/>
<reference evidence="1" key="1">
    <citation type="journal article" date="2015" name="Nature">
        <title>Complex archaea that bridge the gap between prokaryotes and eukaryotes.</title>
        <authorList>
            <person name="Spang A."/>
            <person name="Saw J.H."/>
            <person name="Jorgensen S.L."/>
            <person name="Zaremba-Niedzwiedzka K."/>
            <person name="Martijn J."/>
            <person name="Lind A.E."/>
            <person name="van Eijk R."/>
            <person name="Schleper C."/>
            <person name="Guy L."/>
            <person name="Ettema T.J."/>
        </authorList>
    </citation>
    <scope>NUCLEOTIDE SEQUENCE</scope>
</reference>
<name>A0A0F9EVK9_9ZZZZ</name>
<comment type="caution">
    <text evidence="1">The sequence shown here is derived from an EMBL/GenBank/DDBJ whole genome shotgun (WGS) entry which is preliminary data.</text>
</comment>